<dbReference type="InterPro" id="IPR001734">
    <property type="entry name" value="Na/solute_symporter"/>
</dbReference>
<feature type="transmembrane region" description="Helical" evidence="14">
    <location>
        <begin position="200"/>
        <end position="218"/>
    </location>
</feature>
<name>A0A2U8E6Q3_9BACT</name>
<dbReference type="Pfam" id="PF00474">
    <property type="entry name" value="SSF"/>
    <property type="match status" value="1"/>
</dbReference>
<feature type="transmembrane region" description="Helical" evidence="14">
    <location>
        <begin position="43"/>
        <end position="63"/>
    </location>
</feature>
<keyword evidence="7 14" id="KW-1133">Transmembrane helix</keyword>
<dbReference type="InterPro" id="IPR038377">
    <property type="entry name" value="Na/Glc_symporter_sf"/>
</dbReference>
<evidence type="ECO:0000256" key="9">
    <source>
        <dbReference type="ARBA" id="ARBA00023065"/>
    </source>
</evidence>
<evidence type="ECO:0000256" key="8">
    <source>
        <dbReference type="ARBA" id="ARBA00023053"/>
    </source>
</evidence>
<keyword evidence="6" id="KW-0769">Symport</keyword>
<dbReference type="PROSITE" id="PS00457">
    <property type="entry name" value="NA_SOLUT_SYMP_2"/>
    <property type="match status" value="1"/>
</dbReference>
<evidence type="ECO:0000256" key="1">
    <source>
        <dbReference type="ARBA" id="ARBA00004651"/>
    </source>
</evidence>
<evidence type="ECO:0000256" key="10">
    <source>
        <dbReference type="ARBA" id="ARBA00023136"/>
    </source>
</evidence>
<evidence type="ECO:0000256" key="2">
    <source>
        <dbReference type="ARBA" id="ARBA00006434"/>
    </source>
</evidence>
<keyword evidence="4" id="KW-1003">Cell membrane</keyword>
<keyword evidence="16" id="KW-1185">Reference proteome</keyword>
<dbReference type="PANTHER" id="PTHR48086">
    <property type="entry name" value="SODIUM/PROLINE SYMPORTER-RELATED"/>
    <property type="match status" value="1"/>
</dbReference>
<dbReference type="KEGG" id="elut:CKA38_14055"/>
<feature type="transmembrane region" description="Helical" evidence="14">
    <location>
        <begin position="159"/>
        <end position="188"/>
    </location>
</feature>
<comment type="similarity">
    <text evidence="2 13">Belongs to the sodium:solute symporter (SSF) (TC 2.A.21) family.</text>
</comment>
<feature type="transmembrane region" description="Helical" evidence="14">
    <location>
        <begin position="245"/>
        <end position="262"/>
    </location>
</feature>
<keyword evidence="8" id="KW-0915">Sodium</keyword>
<dbReference type="InterPro" id="IPR050277">
    <property type="entry name" value="Sodium:Solute_Symporter"/>
</dbReference>
<keyword evidence="11" id="KW-0739">Sodium transport</keyword>
<evidence type="ECO:0000256" key="4">
    <source>
        <dbReference type="ARBA" id="ARBA00022475"/>
    </source>
</evidence>
<dbReference type="PANTHER" id="PTHR48086:SF3">
    <property type="entry name" value="SODIUM_PROLINE SYMPORTER"/>
    <property type="match status" value="1"/>
</dbReference>
<dbReference type="Proteomes" id="UP000244896">
    <property type="component" value="Chromosome"/>
</dbReference>
<feature type="transmembrane region" description="Helical" evidence="14">
    <location>
        <begin position="423"/>
        <end position="447"/>
    </location>
</feature>
<feature type="transmembrane region" description="Helical" evidence="14">
    <location>
        <begin position="574"/>
        <end position="599"/>
    </location>
</feature>
<feature type="transmembrane region" description="Helical" evidence="14">
    <location>
        <begin position="397"/>
        <end position="417"/>
    </location>
</feature>
<evidence type="ECO:0000256" key="6">
    <source>
        <dbReference type="ARBA" id="ARBA00022847"/>
    </source>
</evidence>
<evidence type="ECO:0000256" key="7">
    <source>
        <dbReference type="ARBA" id="ARBA00022989"/>
    </source>
</evidence>
<dbReference type="OrthoDB" id="178434at2"/>
<dbReference type="AlphaFoldDB" id="A0A2U8E6Q3"/>
<dbReference type="Gene3D" id="1.20.1730.10">
    <property type="entry name" value="Sodium/glucose cotransporter"/>
    <property type="match status" value="1"/>
</dbReference>
<evidence type="ECO:0000256" key="11">
    <source>
        <dbReference type="ARBA" id="ARBA00023201"/>
    </source>
</evidence>
<dbReference type="InterPro" id="IPR018212">
    <property type="entry name" value="Na/solute_symporter_CS"/>
</dbReference>
<dbReference type="PROSITE" id="PS50283">
    <property type="entry name" value="NA_SOLUT_SYMP_3"/>
    <property type="match status" value="1"/>
</dbReference>
<feature type="transmembrane region" description="Helical" evidence="14">
    <location>
        <begin position="290"/>
        <end position="307"/>
    </location>
</feature>
<evidence type="ECO:0000256" key="3">
    <source>
        <dbReference type="ARBA" id="ARBA00022448"/>
    </source>
</evidence>
<keyword evidence="9" id="KW-0406">Ion transport</keyword>
<dbReference type="EMBL" id="CP023004">
    <property type="protein sequence ID" value="AWI10222.1"/>
    <property type="molecule type" value="Genomic_DNA"/>
</dbReference>
<comment type="subcellular location">
    <subcellularLocation>
        <location evidence="1">Cell membrane</location>
        <topology evidence="1">Multi-pass membrane protein</topology>
    </subcellularLocation>
</comment>
<comment type="catalytic activity">
    <reaction evidence="12">
        <text>L-proline(in) + Na(+)(in) = L-proline(out) + Na(+)(out)</text>
        <dbReference type="Rhea" id="RHEA:28967"/>
        <dbReference type="ChEBI" id="CHEBI:29101"/>
        <dbReference type="ChEBI" id="CHEBI:60039"/>
    </reaction>
</comment>
<feature type="transmembrane region" description="Helical" evidence="14">
    <location>
        <begin position="344"/>
        <end position="362"/>
    </location>
</feature>
<sequence>MSLLDWTILVLPILVIAVVGFYTHRVMKGVAQFVSGGRMAGRYLLAVAKGEMQAGAVVFVAAWEVFAHAGFVPYWWGWITPPIYLVVGIFGFVIYRFRETRAMTLAQFFEMRYSRGFRRFSGILGFIAGILNFGIIPAVGSRFMVYFLQLPPELHLFGYVIPTYVPLMGCLIGVSLSLTLAGGLITLMVTDCLEGIFSQVMYLLIIVGVFCVVGWSQMSDVLGSRPAGYSMVDPFDAWQVQDFNLWYVLMGLFLGVYGTMAWQNAGSYNTAAATPHDARMAGLLGKWREAGKVVVIVLLGAAALAFLNHPDFASASVQAKETLDGIATPQLQKQMTIPVALSQMLPAGVKGALCAILLLGIFGGDSTHLHSWGSMLAQDVILPRMKRPPPPEKHIKLLRGCIVGVAVFAFLFGTFFTQTEYIVMWWQVTTAVYVGGAGAAIIGGLYWRRGTSAGAWTAMVTGSILSGGGILVYKIWGAGVFSSVLNYLLGAVGITGVPSFQLNGIQISMIAAITSITLYIVVSLCTCKAPYPLEKMLHRDVAAADKPKPGGWRKSLTLGKLIGFDDKFSKSDKWIAGGLFVWMAGWFLVMVIGTAWNLIGKSGAVSWIRPWPKDVWMGFWHITSIGLPLLITVTTAIWFTWGGFRDIRRLFKSLKTATVDDSDNGTVSK</sequence>
<feature type="transmembrane region" description="Helical" evidence="14">
    <location>
        <begin position="505"/>
        <end position="527"/>
    </location>
</feature>
<evidence type="ECO:0000256" key="13">
    <source>
        <dbReference type="RuleBase" id="RU362091"/>
    </source>
</evidence>
<feature type="transmembrane region" description="Helical" evidence="14">
    <location>
        <begin position="6"/>
        <end position="23"/>
    </location>
</feature>
<feature type="transmembrane region" description="Helical" evidence="14">
    <location>
        <begin position="116"/>
        <end position="139"/>
    </location>
</feature>
<feature type="transmembrane region" description="Helical" evidence="14">
    <location>
        <begin position="75"/>
        <end position="95"/>
    </location>
</feature>
<evidence type="ECO:0000256" key="14">
    <source>
        <dbReference type="SAM" id="Phobius"/>
    </source>
</evidence>
<evidence type="ECO:0000256" key="12">
    <source>
        <dbReference type="ARBA" id="ARBA00033708"/>
    </source>
</evidence>
<evidence type="ECO:0000313" key="16">
    <source>
        <dbReference type="Proteomes" id="UP000244896"/>
    </source>
</evidence>
<keyword evidence="3" id="KW-0813">Transport</keyword>
<keyword evidence="10 14" id="KW-0472">Membrane</keyword>
<gene>
    <name evidence="15" type="ORF">CKA38_14055</name>
</gene>
<accession>A0A2U8E6Q3</accession>
<organism evidence="15 16">
    <name type="scientific">Ereboglobus luteus</name>
    <dbReference type="NCBI Taxonomy" id="1796921"/>
    <lineage>
        <taxon>Bacteria</taxon>
        <taxon>Pseudomonadati</taxon>
        <taxon>Verrucomicrobiota</taxon>
        <taxon>Opitutia</taxon>
        <taxon>Opitutales</taxon>
        <taxon>Opitutaceae</taxon>
        <taxon>Ereboglobus</taxon>
    </lineage>
</organism>
<keyword evidence="5 14" id="KW-0812">Transmembrane</keyword>
<proteinExistence type="inferred from homology"/>
<reference evidence="15 16" key="1">
    <citation type="journal article" date="2018" name="Syst. Appl. Microbiol.">
        <title>Ereboglobus luteus gen. nov. sp. nov. from cockroach guts, and new insights into the oxygen relationship of the genera Opitutus and Didymococcus (Verrucomicrobia: Opitutaceae).</title>
        <authorList>
            <person name="Tegtmeier D."/>
            <person name="Belitz A."/>
            <person name="Radek R."/>
            <person name="Heimerl T."/>
            <person name="Brune A."/>
        </authorList>
    </citation>
    <scope>NUCLEOTIDE SEQUENCE [LARGE SCALE GENOMIC DNA]</scope>
    <source>
        <strain evidence="15 16">Ho45</strain>
    </source>
</reference>
<feature type="transmembrane region" description="Helical" evidence="14">
    <location>
        <begin position="619"/>
        <end position="644"/>
    </location>
</feature>
<evidence type="ECO:0000313" key="15">
    <source>
        <dbReference type="EMBL" id="AWI10222.1"/>
    </source>
</evidence>
<dbReference type="GO" id="GO:0005886">
    <property type="term" value="C:plasma membrane"/>
    <property type="evidence" value="ECO:0007669"/>
    <property type="project" value="UniProtKB-SubCell"/>
</dbReference>
<dbReference type="GO" id="GO:0006814">
    <property type="term" value="P:sodium ion transport"/>
    <property type="evidence" value="ECO:0007669"/>
    <property type="project" value="UniProtKB-KW"/>
</dbReference>
<protein>
    <submittedName>
        <fullName evidence="15">Sodium:proline symporter</fullName>
    </submittedName>
</protein>
<dbReference type="GO" id="GO:0046942">
    <property type="term" value="P:carboxylic acid transport"/>
    <property type="evidence" value="ECO:0007669"/>
    <property type="project" value="UniProtKB-ARBA"/>
</dbReference>
<evidence type="ECO:0000256" key="5">
    <source>
        <dbReference type="ARBA" id="ARBA00022692"/>
    </source>
</evidence>
<dbReference type="GO" id="GO:0015293">
    <property type="term" value="F:symporter activity"/>
    <property type="evidence" value="ECO:0007669"/>
    <property type="project" value="UniProtKB-KW"/>
</dbReference>